<organism evidence="10 11">
    <name type="scientific">Frankliniella occidentalis</name>
    <name type="common">Western flower thrips</name>
    <name type="synonym">Euthrips occidentalis</name>
    <dbReference type="NCBI Taxonomy" id="133901"/>
    <lineage>
        <taxon>Eukaryota</taxon>
        <taxon>Metazoa</taxon>
        <taxon>Ecdysozoa</taxon>
        <taxon>Arthropoda</taxon>
        <taxon>Hexapoda</taxon>
        <taxon>Insecta</taxon>
        <taxon>Pterygota</taxon>
        <taxon>Neoptera</taxon>
        <taxon>Paraneoptera</taxon>
        <taxon>Thysanoptera</taxon>
        <taxon>Terebrantia</taxon>
        <taxon>Thripoidea</taxon>
        <taxon>Thripidae</taxon>
        <taxon>Frankliniella</taxon>
    </lineage>
</organism>
<feature type="compositionally biased region" description="Low complexity" evidence="8">
    <location>
        <begin position="392"/>
        <end position="419"/>
    </location>
</feature>
<dbReference type="RefSeq" id="XP_026276542.1">
    <property type="nucleotide sequence ID" value="XM_026420757.2"/>
</dbReference>
<dbReference type="PANTHER" id="PTHR24332:SF9">
    <property type="entry name" value="HOMEOTIC PROTEIN CAUDAL"/>
    <property type="match status" value="1"/>
</dbReference>
<feature type="region of interest" description="Disordered" evidence="8">
    <location>
        <begin position="44"/>
        <end position="182"/>
    </location>
</feature>
<feature type="compositionally biased region" description="Low complexity" evidence="8">
    <location>
        <begin position="360"/>
        <end position="370"/>
    </location>
</feature>
<evidence type="ECO:0000313" key="10">
    <source>
        <dbReference type="Proteomes" id="UP000504606"/>
    </source>
</evidence>
<dbReference type="InterPro" id="IPR001356">
    <property type="entry name" value="HD"/>
</dbReference>
<dbReference type="Gene3D" id="1.10.10.60">
    <property type="entry name" value="Homeodomain-like"/>
    <property type="match status" value="1"/>
</dbReference>
<dbReference type="Pfam" id="PF00046">
    <property type="entry name" value="Homeodomain"/>
    <property type="match status" value="1"/>
</dbReference>
<keyword evidence="5 6" id="KW-0539">Nucleus</keyword>
<dbReference type="InterPro" id="IPR017970">
    <property type="entry name" value="Homeobox_CS"/>
</dbReference>
<feature type="compositionally biased region" description="Basic and acidic residues" evidence="8">
    <location>
        <begin position="246"/>
        <end position="258"/>
    </location>
</feature>
<dbReference type="GO" id="GO:0030154">
    <property type="term" value="P:cell differentiation"/>
    <property type="evidence" value="ECO:0007669"/>
    <property type="project" value="TreeGrafter"/>
</dbReference>
<feature type="domain" description="Homeobox" evidence="9">
    <location>
        <begin position="183"/>
        <end position="243"/>
    </location>
</feature>
<name>A0A6J1S689_FRAOC</name>
<dbReference type="PRINTS" id="PR00031">
    <property type="entry name" value="HTHREPRESSR"/>
</dbReference>
<evidence type="ECO:0000256" key="8">
    <source>
        <dbReference type="SAM" id="MobiDB-lite"/>
    </source>
</evidence>
<evidence type="ECO:0000256" key="7">
    <source>
        <dbReference type="RuleBase" id="RU000682"/>
    </source>
</evidence>
<dbReference type="InterPro" id="IPR020479">
    <property type="entry name" value="HD_metazoa"/>
</dbReference>
<keyword evidence="10" id="KW-1185">Reference proteome</keyword>
<evidence type="ECO:0000313" key="11">
    <source>
        <dbReference type="RefSeq" id="XP_026276542.1"/>
    </source>
</evidence>
<sequence length="428" mass="44771">MVSYCNSLAMYRHQQQPHPAPGWYQSYQPQVHPQVPQQYLSCVQDAHAAAHHQHQQTIPSWHHPAHPPPPHHPVFQPGDWSPSSTPDYMHHHHQSLHEHADALLPSPPMTVSGSDMSSPSGGTGGTVTPPQSSGPGPGTPLGTPLGTPRPVPARSPFEWMKKPSYTSQPNPGEAGTEPLSKTRTKDKYRVVYSDHQRLELEKEFHYSRYITIRRKAELAASLGLSERQVKIWFQNRRAKERKQTKKREELDHKVKPEDLQPQGHQGHQGHPPHLGGHGHSLAHVHHHALHHQLHHQMHHGHHSGSNPGSTSPLSLPLSHSGPGGSLGGGPLGGGSLGGGPLGGGHGGHSGGHLVHHHMLASAGSASQHTSSGGGGGGGGSGSSSSSGGGSSASGPLSTSASNNSSGSTGSASGAAANVSSGGGSGSIM</sequence>
<dbReference type="GeneID" id="113205230"/>
<dbReference type="SUPFAM" id="SSF46689">
    <property type="entry name" value="Homeodomain-like"/>
    <property type="match status" value="1"/>
</dbReference>
<feature type="compositionally biased region" description="Low complexity" evidence="8">
    <location>
        <begin position="110"/>
        <end position="146"/>
    </location>
</feature>
<evidence type="ECO:0000256" key="2">
    <source>
        <dbReference type="ARBA" id="ARBA00010341"/>
    </source>
</evidence>
<dbReference type="PROSITE" id="PS00027">
    <property type="entry name" value="HOMEOBOX_1"/>
    <property type="match status" value="1"/>
</dbReference>
<dbReference type="PROSITE" id="PS50071">
    <property type="entry name" value="HOMEOBOX_2"/>
    <property type="match status" value="1"/>
</dbReference>
<dbReference type="GO" id="GO:0005634">
    <property type="term" value="C:nucleus"/>
    <property type="evidence" value="ECO:0007669"/>
    <property type="project" value="UniProtKB-SubCell"/>
</dbReference>
<evidence type="ECO:0000256" key="1">
    <source>
        <dbReference type="ARBA" id="ARBA00004123"/>
    </source>
</evidence>
<evidence type="ECO:0000256" key="5">
    <source>
        <dbReference type="ARBA" id="ARBA00023242"/>
    </source>
</evidence>
<dbReference type="PANTHER" id="PTHR24332">
    <property type="entry name" value="HOMEOBOX PROTEIN CDX"/>
    <property type="match status" value="1"/>
</dbReference>
<dbReference type="CDD" id="cd00086">
    <property type="entry name" value="homeodomain"/>
    <property type="match status" value="1"/>
</dbReference>
<dbReference type="PRINTS" id="PR00024">
    <property type="entry name" value="HOMEOBOX"/>
</dbReference>
<feature type="compositionally biased region" description="Gly residues" evidence="8">
    <location>
        <begin position="321"/>
        <end position="350"/>
    </location>
</feature>
<feature type="compositionally biased region" description="Low complexity" evidence="8">
    <location>
        <begin position="259"/>
        <end position="274"/>
    </location>
</feature>
<evidence type="ECO:0000259" key="9">
    <source>
        <dbReference type="PROSITE" id="PS50071"/>
    </source>
</evidence>
<dbReference type="GO" id="GO:0009887">
    <property type="term" value="P:animal organ morphogenesis"/>
    <property type="evidence" value="ECO:0007669"/>
    <property type="project" value="TreeGrafter"/>
</dbReference>
<comment type="similarity">
    <text evidence="2">Belongs to the Caudal homeobox family.</text>
</comment>
<keyword evidence="4 6" id="KW-0371">Homeobox</keyword>
<dbReference type="SMART" id="SM00389">
    <property type="entry name" value="HOX"/>
    <property type="match status" value="1"/>
</dbReference>
<feature type="compositionally biased region" description="Low complexity" evidence="8">
    <location>
        <begin position="303"/>
        <end position="320"/>
    </location>
</feature>
<evidence type="ECO:0000256" key="3">
    <source>
        <dbReference type="ARBA" id="ARBA00023125"/>
    </source>
</evidence>
<dbReference type="GO" id="GO:0009948">
    <property type="term" value="P:anterior/posterior axis specification"/>
    <property type="evidence" value="ECO:0007669"/>
    <property type="project" value="TreeGrafter"/>
</dbReference>
<feature type="compositionally biased region" description="Basic residues" evidence="8">
    <location>
        <begin position="280"/>
        <end position="302"/>
    </location>
</feature>
<evidence type="ECO:0000256" key="6">
    <source>
        <dbReference type="PROSITE-ProRule" id="PRU00108"/>
    </source>
</evidence>
<feature type="compositionally biased region" description="Gly residues" evidence="8">
    <location>
        <begin position="371"/>
        <end position="391"/>
    </location>
</feature>
<dbReference type="KEGG" id="foc:113205230"/>
<dbReference type="InterPro" id="IPR009057">
    <property type="entry name" value="Homeodomain-like_sf"/>
</dbReference>
<dbReference type="FunFam" id="1.10.10.60:FF:000089">
    <property type="entry name" value="Caudal type homeobox 4"/>
    <property type="match status" value="1"/>
</dbReference>
<dbReference type="AlphaFoldDB" id="A0A6J1S689"/>
<gene>
    <name evidence="11" type="primary">LOC113205230</name>
</gene>
<dbReference type="GO" id="GO:0000981">
    <property type="term" value="F:DNA-binding transcription factor activity, RNA polymerase II-specific"/>
    <property type="evidence" value="ECO:0007669"/>
    <property type="project" value="InterPro"/>
</dbReference>
<evidence type="ECO:0000256" key="4">
    <source>
        <dbReference type="ARBA" id="ARBA00023155"/>
    </source>
</evidence>
<dbReference type="OrthoDB" id="6159439at2759"/>
<dbReference type="InterPro" id="IPR047152">
    <property type="entry name" value="Caudal_homeobox"/>
</dbReference>
<comment type="subcellular location">
    <subcellularLocation>
        <location evidence="1 6 7">Nucleus</location>
    </subcellularLocation>
</comment>
<accession>A0A6J1S689</accession>
<dbReference type="InterPro" id="IPR000047">
    <property type="entry name" value="HTH_motif"/>
</dbReference>
<proteinExistence type="inferred from homology"/>
<feature type="region of interest" description="Disordered" evidence="8">
    <location>
        <begin position="238"/>
        <end position="428"/>
    </location>
</feature>
<reference evidence="11" key="1">
    <citation type="submission" date="2025-08" db="UniProtKB">
        <authorList>
            <consortium name="RefSeq"/>
        </authorList>
    </citation>
    <scope>IDENTIFICATION</scope>
    <source>
        <tissue evidence="11">Whole organism</tissue>
    </source>
</reference>
<protein>
    <submittedName>
        <fullName evidence="11">Homeobox protein Hox-A4-like isoform X1</fullName>
    </submittedName>
</protein>
<dbReference type="GO" id="GO:0000977">
    <property type="term" value="F:RNA polymerase II transcription regulatory region sequence-specific DNA binding"/>
    <property type="evidence" value="ECO:0007669"/>
    <property type="project" value="TreeGrafter"/>
</dbReference>
<dbReference type="Proteomes" id="UP000504606">
    <property type="component" value="Unplaced"/>
</dbReference>
<feature type="DNA-binding region" description="Homeobox" evidence="6">
    <location>
        <begin position="185"/>
        <end position="244"/>
    </location>
</feature>
<keyword evidence="3 6" id="KW-0238">DNA-binding</keyword>